<gene>
    <name evidence="1" type="ORF">PAT3040_05341</name>
</gene>
<proteinExistence type="predicted"/>
<reference evidence="1 2" key="1">
    <citation type="submission" date="2017-08" db="EMBL/GenBank/DDBJ databases">
        <title>Substantial Increase in Enzyme Production by Combined Drug-Resistance Mutations in Paenibacillus agaridevorans.</title>
        <authorList>
            <person name="Tanaka Y."/>
            <person name="Funane K."/>
            <person name="Hosaka T."/>
            <person name="Shiwa Y."/>
            <person name="Fujita N."/>
            <person name="Miyazaki T."/>
            <person name="Yoshikawa H."/>
            <person name="Murakami K."/>
            <person name="Kasahara K."/>
            <person name="Inaoka T."/>
            <person name="Hiraga Y."/>
            <person name="Ochi K."/>
        </authorList>
    </citation>
    <scope>NUCLEOTIDE SEQUENCE [LARGE SCALE GENOMIC DNA]</scope>
    <source>
        <strain evidence="1 2">T-3040</strain>
    </source>
</reference>
<dbReference type="RefSeq" id="WP_108995064.1">
    <property type="nucleotide sequence ID" value="NZ_BDQX01000339.1"/>
</dbReference>
<accession>A0A2R5EV95</accession>
<dbReference type="AlphaFoldDB" id="A0A2R5EV95"/>
<evidence type="ECO:0000313" key="1">
    <source>
        <dbReference type="EMBL" id="GBG10590.1"/>
    </source>
</evidence>
<sequence length="101" mass="11520">MNKYKRFIQNQYEKAKSTASGFISSRSEEQEKGTIELNPQYYVELKAIADLQSTNVQAIANEIIVQYLVSVNAQNESTPISVDQKEDNPLLYLDGICKREE</sequence>
<evidence type="ECO:0000313" key="2">
    <source>
        <dbReference type="Proteomes" id="UP000245202"/>
    </source>
</evidence>
<name>A0A2R5EV95_9BACL</name>
<dbReference type="Proteomes" id="UP000245202">
    <property type="component" value="Unassembled WGS sequence"/>
</dbReference>
<keyword evidence="2" id="KW-1185">Reference proteome</keyword>
<dbReference type="EMBL" id="BDQX01000339">
    <property type="protein sequence ID" value="GBG10590.1"/>
    <property type="molecule type" value="Genomic_DNA"/>
</dbReference>
<organism evidence="1 2">
    <name type="scientific">Paenibacillus agaridevorans</name>
    <dbReference type="NCBI Taxonomy" id="171404"/>
    <lineage>
        <taxon>Bacteria</taxon>
        <taxon>Bacillati</taxon>
        <taxon>Bacillota</taxon>
        <taxon>Bacilli</taxon>
        <taxon>Bacillales</taxon>
        <taxon>Paenibacillaceae</taxon>
        <taxon>Paenibacillus</taxon>
    </lineage>
</organism>
<comment type="caution">
    <text evidence="1">The sequence shown here is derived from an EMBL/GenBank/DDBJ whole genome shotgun (WGS) entry which is preliminary data.</text>
</comment>
<protein>
    <submittedName>
        <fullName evidence="1">Uncharacterized protein</fullName>
    </submittedName>
</protein>